<dbReference type="AlphaFoldDB" id="A0A829YN34"/>
<dbReference type="InterPro" id="IPR055259">
    <property type="entry name" value="YkvP/CgeB_Glyco_trans-like"/>
</dbReference>
<proteinExistence type="predicted"/>
<accession>A0A829YN34</accession>
<dbReference type="EMBL" id="BLJN01000007">
    <property type="protein sequence ID" value="GFE83906.1"/>
    <property type="molecule type" value="Genomic_DNA"/>
</dbReference>
<evidence type="ECO:0000313" key="2">
    <source>
        <dbReference type="EMBL" id="GFE83906.1"/>
    </source>
</evidence>
<dbReference type="Proteomes" id="UP000445000">
    <property type="component" value="Unassembled WGS sequence"/>
</dbReference>
<protein>
    <recommendedName>
        <fullName evidence="1">Spore protein YkvP/CgeB glycosyl transferase-like domain-containing protein</fullName>
    </recommendedName>
</protein>
<dbReference type="CDD" id="cd03801">
    <property type="entry name" value="GT4_PimA-like"/>
    <property type="match status" value="1"/>
</dbReference>
<gene>
    <name evidence="2" type="ORF">GCM10011487_59060</name>
</gene>
<keyword evidence="3" id="KW-1185">Reference proteome</keyword>
<organism evidence="2 3">
    <name type="scientific">Steroidobacter agaridevorans</name>
    <dbReference type="NCBI Taxonomy" id="2695856"/>
    <lineage>
        <taxon>Bacteria</taxon>
        <taxon>Pseudomonadati</taxon>
        <taxon>Pseudomonadota</taxon>
        <taxon>Gammaproteobacteria</taxon>
        <taxon>Steroidobacterales</taxon>
        <taxon>Steroidobacteraceae</taxon>
        <taxon>Steroidobacter</taxon>
    </lineage>
</organism>
<name>A0A829YN34_9GAMM</name>
<dbReference type="Pfam" id="PF13524">
    <property type="entry name" value="Glyco_trans_1_2"/>
    <property type="match status" value="1"/>
</dbReference>
<evidence type="ECO:0000313" key="3">
    <source>
        <dbReference type="Proteomes" id="UP000445000"/>
    </source>
</evidence>
<evidence type="ECO:0000259" key="1">
    <source>
        <dbReference type="Pfam" id="PF13524"/>
    </source>
</evidence>
<feature type="domain" description="Spore protein YkvP/CgeB glycosyl transferase-like" evidence="1">
    <location>
        <begin position="203"/>
        <end position="354"/>
    </location>
</feature>
<sequence>MKFVLFYHSLISDWNHGNAHFLRGIVSELLYRGHAVEVYEPEAGWSLTNLLAERGEGALTDFYVTFPELSSRFFDAAILDLDAVLEGADVVIVHEWNDPRLIERLGASASRHGCTALFHDTHHRSVTDASAMGALDLRHYDGVLAFGQAVADQYTRHGWAAQSWVWHEAADLRRFAPLPVSDDRADLVWVGNWGDDERSAELREYLIEPTRRLGLKAAVHGVRYPEHALQTLREAGIAYRGWLPNHRVPEVFARHRCTVHVPRQTYARQLHGIPTIRMFEALACGIPLVSAPWHDSENLFRPGVDYLVAADGNEMQRHLRAILNDRELATSLVRHGLETIQARHSCAHRVDELLKILTTLQTAALPRSAAGGLS</sequence>
<comment type="caution">
    <text evidence="2">The sequence shown here is derived from an EMBL/GenBank/DDBJ whole genome shotgun (WGS) entry which is preliminary data.</text>
</comment>
<dbReference type="RefSeq" id="WP_161815521.1">
    <property type="nucleotide sequence ID" value="NZ_BLJN01000007.1"/>
</dbReference>
<dbReference type="Gene3D" id="3.40.50.2000">
    <property type="entry name" value="Glycogen Phosphorylase B"/>
    <property type="match status" value="2"/>
</dbReference>
<dbReference type="SUPFAM" id="SSF53756">
    <property type="entry name" value="UDP-Glycosyltransferase/glycogen phosphorylase"/>
    <property type="match status" value="1"/>
</dbReference>
<reference evidence="3" key="1">
    <citation type="submission" date="2020-01" db="EMBL/GenBank/DDBJ databases">
        <title>'Steroidobacter agaridevorans' sp. nov., agar-degrading bacteria isolated from rhizosphere soils.</title>
        <authorList>
            <person name="Ikenaga M."/>
            <person name="Kataoka M."/>
            <person name="Murouchi A."/>
            <person name="Katsuragi S."/>
            <person name="Sakai M."/>
        </authorList>
    </citation>
    <scope>NUCLEOTIDE SEQUENCE [LARGE SCALE GENOMIC DNA]</scope>
    <source>
        <strain evidence="3">YU21-B</strain>
    </source>
</reference>